<evidence type="ECO:0000259" key="1">
    <source>
        <dbReference type="Pfam" id="PF04606"/>
    </source>
</evidence>
<name>A0A7X2SWB5_ENTAG</name>
<feature type="domain" description="Zinc finger Ogr/Delta-type" evidence="1">
    <location>
        <begin position="7"/>
        <end position="53"/>
    </location>
</feature>
<dbReference type="Proteomes" id="UP000461948">
    <property type="component" value="Unassembled WGS sequence"/>
</dbReference>
<protein>
    <submittedName>
        <fullName evidence="2">Transcriptional regulator</fullName>
    </submittedName>
</protein>
<reference evidence="2 3" key="1">
    <citation type="submission" date="2019-11" db="EMBL/GenBank/DDBJ databases">
        <title>Draft Genome Sequence of Plant Growth-Promoting Rhizosphere-Associated Bacteria.</title>
        <authorList>
            <person name="Vasilyev I.Y."/>
            <person name="Radchenko V."/>
            <person name="Ilnitskaya E.V."/>
        </authorList>
    </citation>
    <scope>NUCLEOTIDE SEQUENCE [LARGE SCALE GENOMIC DNA]</scope>
    <source>
        <strain evidence="2 3">VRA_MhP_f</strain>
    </source>
</reference>
<gene>
    <name evidence="2" type="ORF">GKC49_15390</name>
</gene>
<sequence>MRIMKMTCPVCLANATIRKTNRKHPQLSDVYCQCTNLECGHTFVMNVSFSHTISPSALAGDGRVRELLNALGQDERKRVLELLREEEIKS</sequence>
<dbReference type="Pfam" id="PF04606">
    <property type="entry name" value="Ogr_Delta"/>
    <property type="match status" value="1"/>
</dbReference>
<dbReference type="AlphaFoldDB" id="A0A7X2SWB5"/>
<organism evidence="2 3">
    <name type="scientific">Enterobacter agglomerans</name>
    <name type="common">Erwinia herbicola</name>
    <name type="synonym">Pantoea agglomerans</name>
    <dbReference type="NCBI Taxonomy" id="549"/>
    <lineage>
        <taxon>Bacteria</taxon>
        <taxon>Pseudomonadati</taxon>
        <taxon>Pseudomonadota</taxon>
        <taxon>Gammaproteobacteria</taxon>
        <taxon>Enterobacterales</taxon>
        <taxon>Erwiniaceae</taxon>
        <taxon>Pantoea</taxon>
        <taxon>Pantoea agglomerans group</taxon>
    </lineage>
</organism>
<comment type="caution">
    <text evidence="2">The sequence shown here is derived from an EMBL/GenBank/DDBJ whole genome shotgun (WGS) entry which is preliminary data.</text>
</comment>
<accession>A0A7X2SWB5</accession>
<proteinExistence type="predicted"/>
<evidence type="ECO:0000313" key="2">
    <source>
        <dbReference type="EMBL" id="MSE16443.1"/>
    </source>
</evidence>
<dbReference type="EMBL" id="WKLC01000709">
    <property type="protein sequence ID" value="MSE16443.1"/>
    <property type="molecule type" value="Genomic_DNA"/>
</dbReference>
<dbReference type="InterPro" id="IPR007684">
    <property type="entry name" value="Znf_Ogr/Delta"/>
</dbReference>
<evidence type="ECO:0000313" key="3">
    <source>
        <dbReference type="Proteomes" id="UP000461948"/>
    </source>
</evidence>